<name>A0A261UGJ6_9BORD</name>
<dbReference type="RefSeq" id="WP_094841956.1">
    <property type="nucleotide sequence ID" value="NZ_NEVS01000004.1"/>
</dbReference>
<gene>
    <name evidence="3" type="ORF">CAL28_14125</name>
</gene>
<comment type="caution">
    <text evidence="3">The sequence shown here is derived from an EMBL/GenBank/DDBJ whole genome shotgun (WGS) entry which is preliminary data.</text>
</comment>
<evidence type="ECO:0000256" key="1">
    <source>
        <dbReference type="SAM" id="MobiDB-lite"/>
    </source>
</evidence>
<dbReference type="EMBL" id="NEVS01000004">
    <property type="protein sequence ID" value="OZI60542.1"/>
    <property type="molecule type" value="Genomic_DNA"/>
</dbReference>
<feature type="chain" id="PRO_5013192901" description="Lipoprotein" evidence="2">
    <location>
        <begin position="22"/>
        <end position="64"/>
    </location>
</feature>
<reference evidence="4" key="1">
    <citation type="submission" date="2017-05" db="EMBL/GenBank/DDBJ databases">
        <title>Complete and WGS of Bordetella genogroups.</title>
        <authorList>
            <person name="Spilker T."/>
            <person name="Lipuma J."/>
        </authorList>
    </citation>
    <scope>NUCLEOTIDE SEQUENCE [LARGE SCALE GENOMIC DNA]</scope>
    <source>
        <strain evidence="4">AU8856</strain>
    </source>
</reference>
<dbReference type="AlphaFoldDB" id="A0A261UGJ6"/>
<feature type="region of interest" description="Disordered" evidence="1">
    <location>
        <begin position="20"/>
        <end position="64"/>
    </location>
</feature>
<evidence type="ECO:0000256" key="2">
    <source>
        <dbReference type="SAM" id="SignalP"/>
    </source>
</evidence>
<feature type="signal peptide" evidence="2">
    <location>
        <begin position="1"/>
        <end position="21"/>
    </location>
</feature>
<evidence type="ECO:0008006" key="5">
    <source>
        <dbReference type="Google" id="ProtNLM"/>
    </source>
</evidence>
<sequence length="64" mass="6709">MKTLTVAGALLALALAGCAMPDSGSRSSMSRTESRAAADPANYHANDFGDLDNQPFDGRYSASW</sequence>
<keyword evidence="2" id="KW-0732">Signal</keyword>
<dbReference type="PROSITE" id="PS51257">
    <property type="entry name" value="PROKAR_LIPOPROTEIN"/>
    <property type="match status" value="1"/>
</dbReference>
<feature type="compositionally biased region" description="Low complexity" evidence="1">
    <location>
        <begin position="20"/>
        <end position="38"/>
    </location>
</feature>
<organism evidence="3 4">
    <name type="scientific">Bordetella genomosp. 11</name>
    <dbReference type="NCBI Taxonomy" id="1416808"/>
    <lineage>
        <taxon>Bacteria</taxon>
        <taxon>Pseudomonadati</taxon>
        <taxon>Pseudomonadota</taxon>
        <taxon>Betaproteobacteria</taxon>
        <taxon>Burkholderiales</taxon>
        <taxon>Alcaligenaceae</taxon>
        <taxon>Bordetella</taxon>
    </lineage>
</organism>
<protein>
    <recommendedName>
        <fullName evidence="5">Lipoprotein</fullName>
    </recommendedName>
</protein>
<accession>A0A261UGJ6</accession>
<dbReference type="Proteomes" id="UP000215767">
    <property type="component" value="Unassembled WGS sequence"/>
</dbReference>
<keyword evidence="4" id="KW-1185">Reference proteome</keyword>
<proteinExistence type="predicted"/>
<evidence type="ECO:0000313" key="4">
    <source>
        <dbReference type="Proteomes" id="UP000215767"/>
    </source>
</evidence>
<evidence type="ECO:0000313" key="3">
    <source>
        <dbReference type="EMBL" id="OZI60542.1"/>
    </source>
</evidence>